<feature type="compositionally biased region" description="Basic and acidic residues" evidence="1">
    <location>
        <begin position="451"/>
        <end position="463"/>
    </location>
</feature>
<feature type="region of interest" description="Disordered" evidence="1">
    <location>
        <begin position="1"/>
        <end position="29"/>
    </location>
</feature>
<feature type="compositionally biased region" description="Polar residues" evidence="1">
    <location>
        <begin position="475"/>
        <end position="486"/>
    </location>
</feature>
<dbReference type="Pfam" id="PF02826">
    <property type="entry name" value="2-Hacid_dh_C"/>
    <property type="match status" value="1"/>
</dbReference>
<feature type="region of interest" description="Disordered" evidence="1">
    <location>
        <begin position="403"/>
        <end position="499"/>
    </location>
</feature>
<dbReference type="InterPro" id="IPR036291">
    <property type="entry name" value="NAD(P)-bd_dom_sf"/>
</dbReference>
<reference evidence="3" key="1">
    <citation type="submission" date="2001-03" db="EMBL/GenBank/DDBJ databases">
        <title>Molecular cloning of leaf-morphogenesis gene IAN in the Japanese morning glory.</title>
        <authorList>
            <person name="Shindo T."/>
            <person name="Kim G."/>
            <person name="Tsukaya H."/>
            <person name="Nitasaka E."/>
        </authorList>
    </citation>
    <scope>NUCLEOTIDE SEQUENCE</scope>
    <source>
        <strain evidence="3">Tokyo Kokei Standard</strain>
        <tissue evidence="3">Mature leaves</tissue>
    </source>
</reference>
<dbReference type="InterPro" id="IPR045015">
    <property type="entry name" value="AN-like"/>
</dbReference>
<feature type="compositionally biased region" description="Basic and acidic residues" evidence="1">
    <location>
        <begin position="488"/>
        <end position="498"/>
    </location>
</feature>
<dbReference type="EMBL" id="AB057657">
    <property type="protein sequence ID" value="BAC58020.1"/>
    <property type="molecule type" value="mRNA"/>
</dbReference>
<dbReference type="SUPFAM" id="SSF51735">
    <property type="entry name" value="NAD(P)-binding Rossmann-fold domains"/>
    <property type="match status" value="1"/>
</dbReference>
<accession>Q84JM5</accession>
<evidence type="ECO:0000256" key="1">
    <source>
        <dbReference type="SAM" id="MobiDB-lite"/>
    </source>
</evidence>
<name>Q84JM5_IPONI</name>
<dbReference type="GeneID" id="109185051"/>
<evidence type="ECO:0000259" key="2">
    <source>
        <dbReference type="Pfam" id="PF02826"/>
    </source>
</evidence>
<dbReference type="InterPro" id="IPR006140">
    <property type="entry name" value="D-isomer_DH_NAD-bd"/>
</dbReference>
<gene>
    <name evidence="3" type="primary">IAN</name>
</gene>
<dbReference type="KEGG" id="ini:109185051"/>
<dbReference type="GO" id="GO:0051287">
    <property type="term" value="F:NAD binding"/>
    <property type="evidence" value="ECO:0007669"/>
    <property type="project" value="InterPro"/>
</dbReference>
<sequence>MSMKKRENQSSSSSRSPAPMELPNNPTLEKQKMPLVVTLNCIEDTAFEQDCLAGIVLVDHVPLSRLAEARIESASAVLLHSLAFLPRAAQRRLRPWQLILCLGSSDRAVDSALAADLGLTRLVHVDCSRAEEVADTVMALILGLLRRTHLLSRHALSASGWLGSVQPLCRGMRRCRGLVLGIIGRSASARSLASRSLAFKMSVLYFDIQEGNGKVSQTAIRFPTAARRMDTLNDLLAASDVISLHCALTNETVQIINADCLQHIKPGAFLVNTGSCQLLDDCAVKQLLIDGTLAGCALDGAEGPQWMEAWVKEMPNVLILPRSADYSEEVWMEIREKAISMLQAFFLDGVIPKDSISDEEEEESEITYGNEECNIRDNQSVMQGPVGERYTEDVNLIAESSQTKIMSESREPPVQPQGSVLSQNVSERSEVKRSRSGKKAKKRHARQKSQQKVDEHLKFEKESTSQNDDGAALSGTDQVLSSSPRFSSPEDVRSRKTPIEFIQESSSEKLLKSNMDLSRKSGELLKDGYIIALYARHHPALHVSRQRVQGGGWFLDSMSNITKRDPAAQFLVVYRSKDTIGLRSFTAGGKLLQINRRMEFVFASHSFDVWESWTFEGSLEECRLVNCRNPLAILDVRIEVLAAIGEDGITRWLD</sequence>
<feature type="domain" description="D-isomer specific 2-hydroxyacid dehydrogenase NAD-binding" evidence="2">
    <location>
        <begin position="138"/>
        <end position="321"/>
    </location>
</feature>
<evidence type="ECO:0000313" key="3">
    <source>
        <dbReference type="EMBL" id="BAC58020.1"/>
    </source>
</evidence>
<dbReference type="OrthoDB" id="9991913at2759"/>
<dbReference type="Gene3D" id="3.40.50.720">
    <property type="entry name" value="NAD(P)-binding Rossmann-like Domain"/>
    <property type="match status" value="2"/>
</dbReference>
<dbReference type="PANTHER" id="PTHR43254:SF3">
    <property type="entry name" value="C-TERMINAL BINDING PROTEIN AN"/>
    <property type="match status" value="1"/>
</dbReference>
<protein>
    <submittedName>
        <fullName evidence="3">Angustifolia</fullName>
    </submittedName>
</protein>
<dbReference type="PANTHER" id="PTHR43254">
    <property type="entry name" value="C-TERMINAL BINDING PROTEIN AN-RELATED"/>
    <property type="match status" value="1"/>
</dbReference>
<proteinExistence type="evidence at transcript level"/>
<feature type="compositionally biased region" description="Basic residues" evidence="1">
    <location>
        <begin position="434"/>
        <end position="449"/>
    </location>
</feature>
<organism evidence="3">
    <name type="scientific">Ipomoea nil</name>
    <name type="common">Japanese morning glory</name>
    <name type="synonym">Pharbitis nil</name>
    <dbReference type="NCBI Taxonomy" id="35883"/>
    <lineage>
        <taxon>Eukaryota</taxon>
        <taxon>Viridiplantae</taxon>
        <taxon>Streptophyta</taxon>
        <taxon>Embryophyta</taxon>
        <taxon>Tracheophyta</taxon>
        <taxon>Spermatophyta</taxon>
        <taxon>Magnoliopsida</taxon>
        <taxon>eudicotyledons</taxon>
        <taxon>Gunneridae</taxon>
        <taxon>Pentapetalae</taxon>
        <taxon>asterids</taxon>
        <taxon>lamiids</taxon>
        <taxon>Solanales</taxon>
        <taxon>Convolvulaceae</taxon>
        <taxon>Ipomoeeae</taxon>
        <taxon>Ipomoea</taxon>
    </lineage>
</organism>
<dbReference type="GO" id="GO:0000226">
    <property type="term" value="P:microtubule cytoskeleton organization"/>
    <property type="evidence" value="ECO:0007669"/>
    <property type="project" value="InterPro"/>
</dbReference>
<dbReference type="AlphaFoldDB" id="Q84JM5"/>
<dbReference type="EMBL" id="AB057658">
    <property type="protein sequence ID" value="BAC58021.1"/>
    <property type="molecule type" value="Genomic_DNA"/>
</dbReference>